<evidence type="ECO:0000256" key="4">
    <source>
        <dbReference type="ARBA" id="ARBA00022448"/>
    </source>
</evidence>
<dbReference type="CDD" id="cd17388">
    <property type="entry name" value="MFS_TetA"/>
    <property type="match status" value="1"/>
</dbReference>
<keyword evidence="6 9" id="KW-1133">Transmembrane helix</keyword>
<sequence>MVVAKHPRLTLACILITILLDMIGVGIIVPVLPELLEELTGGSVAEAAIIGGYLVFAYALMQFVFSPVLGNLSDRFGRRPVLLASLLGLTFDYLLMGFAPVVAILFIGRVISGIAGAAVATATAYMADITPPEKRSQRFGLIGAAFGLGFIIGPVIGGELGEFGPRVPFYAAAGLAFANFLFGVFVLPESLPKRRRRRFDIRRANPFGAVLALRQYPVVVWLLGVLFLFALAGQAYPSVYNYFTIEVFSFSSSQIGRSLGAFGIGFAICQALLVGPAVKRVGEVPVVLFGMGAAALAFIGTAFISTELMLYFFLMIGALSGLAVPAVNGLLSRQVPDNAQGELQGAVNAANSLATIIGPLAATQIFGLFTLDPVSPGYFPGAPFLAAGVVIIMAALVFSYTAWRFEIRHRPPMADKPVVPEMAPPGQIAVPPIDEDADNPDVDKTDDRR</sequence>
<dbReference type="PRINTS" id="PR01035">
    <property type="entry name" value="TCRTETA"/>
</dbReference>
<feature type="transmembrane region" description="Helical" evidence="9">
    <location>
        <begin position="139"/>
        <end position="157"/>
    </location>
</feature>
<feature type="transmembrane region" description="Helical" evidence="9">
    <location>
        <begin position="383"/>
        <end position="403"/>
    </location>
</feature>
<reference evidence="11 12" key="1">
    <citation type="journal article" date="2016" name="Int. J. Syst. Evol. Microbiol.">
        <title>Arsenicitalea aurantiaca gen. nov., sp. nov., a new member of the family Hyphomicrobiaceae, isolated from high-arsenic sediment.</title>
        <authorList>
            <person name="Mu Y."/>
            <person name="Zhou L."/>
            <person name="Zeng X.C."/>
            <person name="Liu L."/>
            <person name="Pan Y."/>
            <person name="Chen X."/>
            <person name="Wang J."/>
            <person name="Li S."/>
            <person name="Li W.J."/>
            <person name="Wang Y."/>
        </authorList>
    </citation>
    <scope>NUCLEOTIDE SEQUENCE [LARGE SCALE GENOMIC DNA]</scope>
    <source>
        <strain evidence="11 12">42-50</strain>
    </source>
</reference>
<dbReference type="PANTHER" id="PTHR23504">
    <property type="entry name" value="MAJOR FACILITATOR SUPERFAMILY DOMAIN-CONTAINING PROTEIN 10"/>
    <property type="match status" value="1"/>
</dbReference>
<keyword evidence="7 9" id="KW-0472">Membrane</keyword>
<dbReference type="PROSITE" id="PS50850">
    <property type="entry name" value="MFS"/>
    <property type="match status" value="1"/>
</dbReference>
<evidence type="ECO:0000256" key="6">
    <source>
        <dbReference type="ARBA" id="ARBA00022989"/>
    </source>
</evidence>
<dbReference type="InterPro" id="IPR011701">
    <property type="entry name" value="MFS"/>
</dbReference>
<evidence type="ECO:0000256" key="5">
    <source>
        <dbReference type="ARBA" id="ARBA00022692"/>
    </source>
</evidence>
<feature type="transmembrane region" description="Helical" evidence="9">
    <location>
        <begin position="207"/>
        <end position="235"/>
    </location>
</feature>
<dbReference type="PROSITE" id="PS00216">
    <property type="entry name" value="SUGAR_TRANSPORT_1"/>
    <property type="match status" value="1"/>
</dbReference>
<dbReference type="InterPro" id="IPR005829">
    <property type="entry name" value="Sugar_transporter_CS"/>
</dbReference>
<accession>A0A433XGH9</accession>
<evidence type="ECO:0000313" key="12">
    <source>
        <dbReference type="Proteomes" id="UP000281547"/>
    </source>
</evidence>
<dbReference type="Gene3D" id="1.20.1250.20">
    <property type="entry name" value="MFS general substrate transporter like domains"/>
    <property type="match status" value="1"/>
</dbReference>
<feature type="transmembrane region" description="Helical" evidence="9">
    <location>
        <begin position="310"/>
        <end position="331"/>
    </location>
</feature>
<evidence type="ECO:0000256" key="7">
    <source>
        <dbReference type="ARBA" id="ARBA00023136"/>
    </source>
</evidence>
<feature type="transmembrane region" description="Helical" evidence="9">
    <location>
        <begin position="81"/>
        <end position="100"/>
    </location>
</feature>
<feature type="transmembrane region" description="Helical" evidence="9">
    <location>
        <begin position="106"/>
        <end position="127"/>
    </location>
</feature>
<keyword evidence="5 9" id="KW-0812">Transmembrane</keyword>
<dbReference type="InterPro" id="IPR036259">
    <property type="entry name" value="MFS_trans_sf"/>
</dbReference>
<feature type="transmembrane region" description="Helical" evidence="9">
    <location>
        <begin position="352"/>
        <end position="371"/>
    </location>
</feature>
<dbReference type="Pfam" id="PF07690">
    <property type="entry name" value="MFS_1"/>
    <property type="match status" value="1"/>
</dbReference>
<proteinExistence type="inferred from homology"/>
<dbReference type="AlphaFoldDB" id="A0A433XGH9"/>
<dbReference type="GO" id="GO:0016020">
    <property type="term" value="C:membrane"/>
    <property type="evidence" value="ECO:0007669"/>
    <property type="project" value="UniProtKB-SubCell"/>
</dbReference>
<dbReference type="RefSeq" id="WP_127188013.1">
    <property type="nucleotide sequence ID" value="NZ_RZNJ01000002.1"/>
</dbReference>
<evidence type="ECO:0000256" key="2">
    <source>
        <dbReference type="ARBA" id="ARBA00004141"/>
    </source>
</evidence>
<organism evidence="11 12">
    <name type="scientific">Arsenicitalea aurantiaca</name>
    <dbReference type="NCBI Taxonomy" id="1783274"/>
    <lineage>
        <taxon>Bacteria</taxon>
        <taxon>Pseudomonadati</taxon>
        <taxon>Pseudomonadota</taxon>
        <taxon>Alphaproteobacteria</taxon>
        <taxon>Hyphomicrobiales</taxon>
        <taxon>Devosiaceae</taxon>
        <taxon>Arsenicitalea</taxon>
    </lineage>
</organism>
<dbReference type="SUPFAM" id="SSF103473">
    <property type="entry name" value="MFS general substrate transporter"/>
    <property type="match status" value="1"/>
</dbReference>
<feature type="transmembrane region" description="Helical" evidence="9">
    <location>
        <begin position="255"/>
        <end position="274"/>
    </location>
</feature>
<dbReference type="InterPro" id="IPR001958">
    <property type="entry name" value="Tet-R_TetA/multi-R_MdtG-like"/>
</dbReference>
<dbReference type="GO" id="GO:0022857">
    <property type="term" value="F:transmembrane transporter activity"/>
    <property type="evidence" value="ECO:0007669"/>
    <property type="project" value="InterPro"/>
</dbReference>
<gene>
    <name evidence="11" type="ORF">EMQ25_08005</name>
</gene>
<dbReference type="EMBL" id="RZNJ01000002">
    <property type="protein sequence ID" value="RUT33058.1"/>
    <property type="molecule type" value="Genomic_DNA"/>
</dbReference>
<feature type="transmembrane region" description="Helical" evidence="9">
    <location>
        <begin position="169"/>
        <end position="187"/>
    </location>
</feature>
<evidence type="ECO:0000256" key="3">
    <source>
        <dbReference type="ARBA" id="ARBA00007520"/>
    </source>
</evidence>
<evidence type="ECO:0000259" key="10">
    <source>
        <dbReference type="PROSITE" id="PS50850"/>
    </source>
</evidence>
<evidence type="ECO:0000313" key="11">
    <source>
        <dbReference type="EMBL" id="RUT33058.1"/>
    </source>
</evidence>
<comment type="subcellular location">
    <subcellularLocation>
        <location evidence="2">Membrane</location>
        <topology evidence="2">Multi-pass membrane protein</topology>
    </subcellularLocation>
</comment>
<dbReference type="PANTHER" id="PTHR23504:SF15">
    <property type="entry name" value="MAJOR FACILITATOR SUPERFAMILY (MFS) PROFILE DOMAIN-CONTAINING PROTEIN"/>
    <property type="match status" value="1"/>
</dbReference>
<comment type="similarity">
    <text evidence="3">Belongs to the major facilitator superfamily. TCR/Tet family.</text>
</comment>
<comment type="caution">
    <text evidence="11">The sequence shown here is derived from an EMBL/GenBank/DDBJ whole genome shotgun (WGS) entry which is preliminary data.</text>
</comment>
<keyword evidence="4" id="KW-0813">Transport</keyword>
<evidence type="ECO:0000256" key="1">
    <source>
        <dbReference type="ARBA" id="ARBA00003279"/>
    </source>
</evidence>
<feature type="transmembrane region" description="Helical" evidence="9">
    <location>
        <begin position="12"/>
        <end position="32"/>
    </location>
</feature>
<feature type="region of interest" description="Disordered" evidence="8">
    <location>
        <begin position="416"/>
        <end position="449"/>
    </location>
</feature>
<feature type="transmembrane region" description="Helical" evidence="9">
    <location>
        <begin position="286"/>
        <end position="304"/>
    </location>
</feature>
<dbReference type="Proteomes" id="UP000281547">
    <property type="component" value="Unassembled WGS sequence"/>
</dbReference>
<evidence type="ECO:0000256" key="8">
    <source>
        <dbReference type="SAM" id="MobiDB-lite"/>
    </source>
</evidence>
<protein>
    <submittedName>
        <fullName evidence="11">MFS transporter</fullName>
    </submittedName>
</protein>
<feature type="domain" description="Major facilitator superfamily (MFS) profile" evidence="10">
    <location>
        <begin position="10"/>
        <end position="406"/>
    </location>
</feature>
<keyword evidence="12" id="KW-1185">Reference proteome</keyword>
<comment type="function">
    <text evidence="1">Resistance to tetracycline by an active tetracycline efflux. This is an energy-dependent process that decreases the accumulation of the antibiotic in whole cells. This protein functions as a metal-tetracycline/H(+) antiporter.</text>
</comment>
<feature type="transmembrane region" description="Helical" evidence="9">
    <location>
        <begin position="44"/>
        <end position="69"/>
    </location>
</feature>
<dbReference type="InterPro" id="IPR020846">
    <property type="entry name" value="MFS_dom"/>
</dbReference>
<name>A0A433XGH9_9HYPH</name>
<dbReference type="OrthoDB" id="9764259at2"/>
<evidence type="ECO:0000256" key="9">
    <source>
        <dbReference type="SAM" id="Phobius"/>
    </source>
</evidence>